<dbReference type="Proteomes" id="UP000053780">
    <property type="component" value="Unassembled WGS sequence"/>
</dbReference>
<evidence type="ECO:0000313" key="1">
    <source>
        <dbReference type="EMBL" id="EQB61968.1"/>
    </source>
</evidence>
<organism evidence="1 2">
    <name type="scientific">Vairimorpha apis BRL 01</name>
    <dbReference type="NCBI Taxonomy" id="1037528"/>
    <lineage>
        <taxon>Eukaryota</taxon>
        <taxon>Fungi</taxon>
        <taxon>Fungi incertae sedis</taxon>
        <taxon>Microsporidia</taxon>
        <taxon>Nosematidae</taxon>
        <taxon>Vairimorpha</taxon>
    </lineage>
</organism>
<dbReference type="HOGENOM" id="CLU_1294743_0_0_1"/>
<keyword evidence="2" id="KW-1185">Reference proteome</keyword>
<proteinExistence type="predicted"/>
<dbReference type="OrthoDB" id="2191774at2759"/>
<evidence type="ECO:0000313" key="2">
    <source>
        <dbReference type="Proteomes" id="UP000053780"/>
    </source>
</evidence>
<protein>
    <submittedName>
        <fullName evidence="1">Golgi protein</fullName>
    </submittedName>
</protein>
<reference evidence="1 2" key="1">
    <citation type="journal article" date="2013" name="BMC Genomics">
        <title>Genome sequencing and comparative genomics of honey bee microsporidia, Nosema apis reveal novel insights into host-parasite interactions.</title>
        <authorList>
            <person name="Chen Yp."/>
            <person name="Pettis J.S."/>
            <person name="Zhao Y."/>
            <person name="Liu X."/>
            <person name="Tallon L.J."/>
            <person name="Sadzewicz L.D."/>
            <person name="Li R."/>
            <person name="Zheng H."/>
            <person name="Huang S."/>
            <person name="Zhang X."/>
            <person name="Hamilton M.C."/>
            <person name="Pernal S.F."/>
            <person name="Melathopoulos A.P."/>
            <person name="Yan X."/>
            <person name="Evans J.D."/>
        </authorList>
    </citation>
    <scope>NUCLEOTIDE SEQUENCE [LARGE SCALE GENOMIC DNA]</scope>
    <source>
        <strain evidence="1 2">BRL 01</strain>
    </source>
</reference>
<sequence length="213" mass="25455">MTKIRLQLPSQDKTLTVNYKSYIKYFIYNTLHEFKTQLSSYHSIKEIECRKIFLNFIKQKISDFELLFILDYGVEFLNGPSCKILHHDYENIANMLAFVFENLKNTIAPKWNVQKCLEGSYSIYNNNEVKLKTNFYIEKFIKIYLQKENLSYFKNVDINNGLVLLDNKYKVALCGDLSNPKFKLLNDEIIINDFSFDKLTRYLQLYNKLFYML</sequence>
<gene>
    <name evidence="1" type="ORF">NAPIS_ORF00453</name>
</gene>
<dbReference type="AlphaFoldDB" id="T0LCC9"/>
<name>T0LCC9_9MICR</name>
<dbReference type="VEuPathDB" id="MicrosporidiaDB:NAPIS_ORF00453"/>
<accession>T0LCC9</accession>
<dbReference type="EMBL" id="KE647056">
    <property type="protein sequence ID" value="EQB61968.1"/>
    <property type="molecule type" value="Genomic_DNA"/>
</dbReference>